<reference evidence="3" key="1">
    <citation type="journal article" date="2024" name="IScience">
        <title>Strigolactones Initiate the Formation of Haustorium-like Structures in Castilleja.</title>
        <authorList>
            <person name="Buerger M."/>
            <person name="Peterson D."/>
            <person name="Chory J."/>
        </authorList>
    </citation>
    <scope>NUCLEOTIDE SEQUENCE [LARGE SCALE GENOMIC DNA]</scope>
</reference>
<organism evidence="2 3">
    <name type="scientific">Castilleja foliolosa</name>
    <dbReference type="NCBI Taxonomy" id="1961234"/>
    <lineage>
        <taxon>Eukaryota</taxon>
        <taxon>Viridiplantae</taxon>
        <taxon>Streptophyta</taxon>
        <taxon>Embryophyta</taxon>
        <taxon>Tracheophyta</taxon>
        <taxon>Spermatophyta</taxon>
        <taxon>Magnoliopsida</taxon>
        <taxon>eudicotyledons</taxon>
        <taxon>Gunneridae</taxon>
        <taxon>Pentapetalae</taxon>
        <taxon>asterids</taxon>
        <taxon>lamiids</taxon>
        <taxon>Lamiales</taxon>
        <taxon>Orobanchaceae</taxon>
        <taxon>Pedicularideae</taxon>
        <taxon>Castillejinae</taxon>
        <taxon>Castilleja</taxon>
    </lineage>
</organism>
<dbReference type="EMBL" id="JAVIJP010000017">
    <property type="protein sequence ID" value="KAL3640594.1"/>
    <property type="molecule type" value="Genomic_DNA"/>
</dbReference>
<dbReference type="AlphaFoldDB" id="A0ABD3DHJ0"/>
<keyword evidence="3" id="KW-1185">Reference proteome</keyword>
<evidence type="ECO:0000313" key="3">
    <source>
        <dbReference type="Proteomes" id="UP001632038"/>
    </source>
</evidence>
<dbReference type="Proteomes" id="UP001632038">
    <property type="component" value="Unassembled WGS sequence"/>
</dbReference>
<keyword evidence="1" id="KW-0472">Membrane</keyword>
<evidence type="ECO:0008006" key="4">
    <source>
        <dbReference type="Google" id="ProtNLM"/>
    </source>
</evidence>
<name>A0ABD3DHJ0_9LAMI</name>
<evidence type="ECO:0000256" key="1">
    <source>
        <dbReference type="SAM" id="Phobius"/>
    </source>
</evidence>
<comment type="caution">
    <text evidence="2">The sequence shown here is derived from an EMBL/GenBank/DDBJ whole genome shotgun (WGS) entry which is preliminary data.</text>
</comment>
<gene>
    <name evidence="2" type="ORF">CASFOL_015562</name>
</gene>
<keyword evidence="1" id="KW-0812">Transmembrane</keyword>
<protein>
    <recommendedName>
        <fullName evidence="4">Transmembrane protein</fullName>
    </recommendedName>
</protein>
<keyword evidence="1" id="KW-1133">Transmembrane helix</keyword>
<evidence type="ECO:0000313" key="2">
    <source>
        <dbReference type="EMBL" id="KAL3640594.1"/>
    </source>
</evidence>
<accession>A0ABD3DHJ0</accession>
<feature type="transmembrane region" description="Helical" evidence="1">
    <location>
        <begin position="69"/>
        <end position="93"/>
    </location>
</feature>
<proteinExistence type="predicted"/>
<sequence length="102" mass="12041">MIKRIIKAEEDLEACVRDLEKADESTAVIEVKEKVLRVKGYLSSSRDNLFTYEHDVVWDKFWGEFVAKWGVMFGDVFLICVGGLQLLFMFFLFKTLFKFRCR</sequence>